<accession>A0A7X9SAY9</accession>
<name>A0A7X9SAY9_9BACE</name>
<proteinExistence type="predicted"/>
<evidence type="ECO:0000313" key="1">
    <source>
        <dbReference type="EMBL" id="NME85752.1"/>
    </source>
</evidence>
<gene>
    <name evidence="1" type="ORF">HF841_06900</name>
</gene>
<sequence length="80" mass="9253">MVGLVPTIGTDNTTVRYEQYQRLVQTKSKRTELNYPQRIKKGGLCQKQIVESHFDKALSIMLTSQDESHIHPAEIKTPYY</sequence>
<protein>
    <submittedName>
        <fullName evidence="1">Uncharacterized protein</fullName>
    </submittedName>
</protein>
<dbReference type="RefSeq" id="WP_168947461.1">
    <property type="nucleotide sequence ID" value="NZ_JABAGL010000008.1"/>
</dbReference>
<reference evidence="1 2" key="1">
    <citation type="submission" date="2020-04" db="EMBL/GenBank/DDBJ databases">
        <authorList>
            <person name="Hitch T.C.A."/>
            <person name="Wylensek D."/>
            <person name="Clavel T."/>
        </authorList>
    </citation>
    <scope>NUCLEOTIDE SEQUENCE [LARGE SCALE GENOMIC DNA]</scope>
    <source>
        <strain evidence="1 2">WCA3-601-WT-5E</strain>
    </source>
</reference>
<dbReference type="Proteomes" id="UP000520291">
    <property type="component" value="Unassembled WGS sequence"/>
</dbReference>
<dbReference type="AlphaFoldDB" id="A0A7X9SAY9"/>
<evidence type="ECO:0000313" key="2">
    <source>
        <dbReference type="Proteomes" id="UP000520291"/>
    </source>
</evidence>
<dbReference type="EMBL" id="JABAGL010000008">
    <property type="protein sequence ID" value="NME85752.1"/>
    <property type="molecule type" value="Genomic_DNA"/>
</dbReference>
<organism evidence="1 2">
    <name type="scientific">Bacteroides eggerthii</name>
    <dbReference type="NCBI Taxonomy" id="28111"/>
    <lineage>
        <taxon>Bacteria</taxon>
        <taxon>Pseudomonadati</taxon>
        <taxon>Bacteroidota</taxon>
        <taxon>Bacteroidia</taxon>
        <taxon>Bacteroidales</taxon>
        <taxon>Bacteroidaceae</taxon>
        <taxon>Bacteroides</taxon>
    </lineage>
</organism>
<comment type="caution">
    <text evidence="1">The sequence shown here is derived from an EMBL/GenBank/DDBJ whole genome shotgun (WGS) entry which is preliminary data.</text>
</comment>